<accession>A0AAV7NWF0</accession>
<sequence>MRCIPMNLKERALRWPPHFGFPKYGVSLLCFVEREAEKERVTFKTRCRLMEMQRFTAGRAGELPAFFSFP</sequence>
<reference evidence="1" key="1">
    <citation type="journal article" date="2022" name="bioRxiv">
        <title>Sequencing and chromosome-scale assembly of the giantPleurodeles waltlgenome.</title>
        <authorList>
            <person name="Brown T."/>
            <person name="Elewa A."/>
            <person name="Iarovenko S."/>
            <person name="Subramanian E."/>
            <person name="Araus A.J."/>
            <person name="Petzold A."/>
            <person name="Susuki M."/>
            <person name="Suzuki K.-i.T."/>
            <person name="Hayashi T."/>
            <person name="Toyoda A."/>
            <person name="Oliveira C."/>
            <person name="Osipova E."/>
            <person name="Leigh N.D."/>
            <person name="Simon A."/>
            <person name="Yun M.H."/>
        </authorList>
    </citation>
    <scope>NUCLEOTIDE SEQUENCE</scope>
    <source>
        <strain evidence="1">20211129_DDA</strain>
        <tissue evidence="1">Liver</tissue>
    </source>
</reference>
<gene>
    <name evidence="1" type="ORF">NDU88_005355</name>
</gene>
<keyword evidence="2" id="KW-1185">Reference proteome</keyword>
<evidence type="ECO:0000313" key="1">
    <source>
        <dbReference type="EMBL" id="KAJ1117155.1"/>
    </source>
</evidence>
<comment type="caution">
    <text evidence="1">The sequence shown here is derived from an EMBL/GenBank/DDBJ whole genome shotgun (WGS) entry which is preliminary data.</text>
</comment>
<dbReference type="AlphaFoldDB" id="A0AAV7NWF0"/>
<dbReference type="Proteomes" id="UP001066276">
    <property type="component" value="Chromosome 8"/>
</dbReference>
<evidence type="ECO:0000313" key="2">
    <source>
        <dbReference type="Proteomes" id="UP001066276"/>
    </source>
</evidence>
<protein>
    <submittedName>
        <fullName evidence="1">Uncharacterized protein</fullName>
    </submittedName>
</protein>
<dbReference type="EMBL" id="JANPWB010000012">
    <property type="protein sequence ID" value="KAJ1117155.1"/>
    <property type="molecule type" value="Genomic_DNA"/>
</dbReference>
<name>A0AAV7NWF0_PLEWA</name>
<organism evidence="1 2">
    <name type="scientific">Pleurodeles waltl</name>
    <name type="common">Iberian ribbed newt</name>
    <dbReference type="NCBI Taxonomy" id="8319"/>
    <lineage>
        <taxon>Eukaryota</taxon>
        <taxon>Metazoa</taxon>
        <taxon>Chordata</taxon>
        <taxon>Craniata</taxon>
        <taxon>Vertebrata</taxon>
        <taxon>Euteleostomi</taxon>
        <taxon>Amphibia</taxon>
        <taxon>Batrachia</taxon>
        <taxon>Caudata</taxon>
        <taxon>Salamandroidea</taxon>
        <taxon>Salamandridae</taxon>
        <taxon>Pleurodelinae</taxon>
        <taxon>Pleurodeles</taxon>
    </lineage>
</organism>
<proteinExistence type="predicted"/>